<dbReference type="OrthoDB" id="5077815at2759"/>
<protein>
    <submittedName>
        <fullName evidence="4">Uncharacterized protein</fullName>
    </submittedName>
</protein>
<keyword evidence="3" id="KW-1133">Transmembrane helix</keyword>
<reference evidence="4 5" key="1">
    <citation type="submission" date="2017-06" db="EMBL/GenBank/DDBJ databases">
        <title>Comparative genomic analysis of Ambrosia Fusariam Clade fungi.</title>
        <authorList>
            <person name="Stajich J.E."/>
            <person name="Carrillo J."/>
            <person name="Kijimoto T."/>
            <person name="Eskalen A."/>
            <person name="O'Donnell K."/>
            <person name="Kasson M."/>
        </authorList>
    </citation>
    <scope>NUCLEOTIDE SEQUENCE [LARGE SCALE GENOMIC DNA]</scope>
    <source>
        <strain evidence="4 5">NRRL62584</strain>
    </source>
</reference>
<dbReference type="AlphaFoldDB" id="A0A428NW89"/>
<comment type="caution">
    <text evidence="4">The sequence shown here is derived from an EMBL/GenBank/DDBJ whole genome shotgun (WGS) entry which is preliminary data.</text>
</comment>
<proteinExistence type="predicted"/>
<evidence type="ECO:0000313" key="5">
    <source>
        <dbReference type="Proteomes" id="UP000288168"/>
    </source>
</evidence>
<evidence type="ECO:0000256" key="1">
    <source>
        <dbReference type="SAM" id="Coils"/>
    </source>
</evidence>
<keyword evidence="1" id="KW-0175">Coiled coil</keyword>
<gene>
    <name evidence="4" type="ORF">CEP54_014436</name>
</gene>
<keyword evidence="5" id="KW-1185">Reference proteome</keyword>
<evidence type="ECO:0000313" key="4">
    <source>
        <dbReference type="EMBL" id="RSL45045.1"/>
    </source>
</evidence>
<keyword evidence="3" id="KW-0812">Transmembrane</keyword>
<organism evidence="4 5">
    <name type="scientific">Fusarium duplospermum</name>
    <dbReference type="NCBI Taxonomy" id="1325734"/>
    <lineage>
        <taxon>Eukaryota</taxon>
        <taxon>Fungi</taxon>
        <taxon>Dikarya</taxon>
        <taxon>Ascomycota</taxon>
        <taxon>Pezizomycotina</taxon>
        <taxon>Sordariomycetes</taxon>
        <taxon>Hypocreomycetidae</taxon>
        <taxon>Hypocreales</taxon>
        <taxon>Nectriaceae</taxon>
        <taxon>Fusarium</taxon>
        <taxon>Fusarium solani species complex</taxon>
    </lineage>
</organism>
<feature type="compositionally biased region" description="Basic and acidic residues" evidence="2">
    <location>
        <begin position="164"/>
        <end position="183"/>
    </location>
</feature>
<accession>A0A428NW89</accession>
<dbReference type="Proteomes" id="UP000288168">
    <property type="component" value="Unassembled WGS sequence"/>
</dbReference>
<feature type="region of interest" description="Disordered" evidence="2">
    <location>
        <begin position="1"/>
        <end position="190"/>
    </location>
</feature>
<dbReference type="EMBL" id="NKCI01000274">
    <property type="protein sequence ID" value="RSL45045.1"/>
    <property type="molecule type" value="Genomic_DNA"/>
</dbReference>
<feature type="compositionally biased region" description="Basic and acidic residues" evidence="2">
    <location>
        <begin position="111"/>
        <end position="136"/>
    </location>
</feature>
<feature type="compositionally biased region" description="Basic and acidic residues" evidence="2">
    <location>
        <begin position="86"/>
        <end position="103"/>
    </location>
</feature>
<feature type="coiled-coil region" evidence="1">
    <location>
        <begin position="364"/>
        <end position="391"/>
    </location>
</feature>
<keyword evidence="3" id="KW-0472">Membrane</keyword>
<evidence type="ECO:0000256" key="2">
    <source>
        <dbReference type="SAM" id="MobiDB-lite"/>
    </source>
</evidence>
<evidence type="ECO:0000256" key="3">
    <source>
        <dbReference type="SAM" id="Phobius"/>
    </source>
</evidence>
<name>A0A428NW89_9HYPO</name>
<sequence length="604" mass="66945">MPPPLGGFRRARQGPSTRPPEHGPSRPTSGAQRTPDRQNGHSSSQPSRQSSDGRYTQPQPQPKGEAPDDDDHRHQAPVGDPMSNYGHHEKPRSPKHQSSDGHSSEPGTGARNEHQRPKHGDGHASHRHGDQEEPRPGSHPGSHSRQGYQPLPNEQPPPPYSEDSGAREEFKTGNTRRQPDHGRRFQPPPHYVVNGIPGTPLHPDSLKWFWIMLITVAVTVLVYFLVVKWSVFEIGDTVSSWVSGIWGAICETPMGLWGGTKQVISETWGGLGTGLSDLYGIGANVTTSVSEKLSGPAHFVSGTWGSVTGWALAKFASESQQPTGSAVVNVTPFNSLINTWGPGIQVVQHMANQADTLLKSTERNMVQDQKIKEVRQRNEEYTEELASTLANDTLWIDFLVKDIEKNPLSESCWPNPSNPSINLWGVSSVYNSFQTGKCRRKLVAQLKTWSKSLQVAHDSRSKLLIKVDRLLTTDLGNVRQAVCGQRDEYRAAYSEVLEDMKPGASDRKAVASFADTVSKVYSVGDTMCRMIEADYVAMTAKVKIMNDEVKFVNVFLAWLATIMEQWETKANDASSQMAAMDVEKMVLERGKKWLNMVEKYSEEI</sequence>
<feature type="transmembrane region" description="Helical" evidence="3">
    <location>
        <begin position="208"/>
        <end position="226"/>
    </location>
</feature>